<dbReference type="AlphaFoldDB" id="A0A178IER8"/>
<keyword evidence="1" id="KW-0645">Protease</keyword>
<dbReference type="InterPro" id="IPR020891">
    <property type="entry name" value="UPF0758_CS"/>
</dbReference>
<dbReference type="CDD" id="cd08071">
    <property type="entry name" value="MPN_DUF2466"/>
    <property type="match status" value="1"/>
</dbReference>
<dbReference type="RefSeq" id="WP_068771452.1">
    <property type="nucleotide sequence ID" value="NZ_KV441841.1"/>
</dbReference>
<sequence length="150" mass="16588">MRIYEIKLTYNLIQSGPAEALNCAAKVVAYMQGAFDAYPEQEMCYLICLNRKLKPTARIMITLGTQSASLLTPREFYRAAIAASASTVIAVHNHPSGHPGPSHADIQVTRQLRECGRILDIPLEDHIVIGTKEDDPLGLGYFSFREQGLI</sequence>
<keyword evidence="4" id="KW-0862">Zinc</keyword>
<proteinExistence type="predicted"/>
<dbReference type="PROSITE" id="PS01302">
    <property type="entry name" value="UPF0758"/>
    <property type="match status" value="1"/>
</dbReference>
<evidence type="ECO:0000256" key="4">
    <source>
        <dbReference type="ARBA" id="ARBA00022833"/>
    </source>
</evidence>
<dbReference type="PANTHER" id="PTHR30471:SF3">
    <property type="entry name" value="UPF0758 PROTEIN YEES-RELATED"/>
    <property type="match status" value="1"/>
</dbReference>
<dbReference type="GO" id="GO:0046872">
    <property type="term" value="F:metal ion binding"/>
    <property type="evidence" value="ECO:0007669"/>
    <property type="project" value="UniProtKB-KW"/>
</dbReference>
<protein>
    <recommendedName>
        <fullName evidence="6">MPN domain-containing protein</fullName>
    </recommendedName>
</protein>
<name>A0A178IER8_9BACT</name>
<dbReference type="PANTHER" id="PTHR30471">
    <property type="entry name" value="DNA REPAIR PROTEIN RADC"/>
    <property type="match status" value="1"/>
</dbReference>
<organism evidence="7 8">
    <name type="scientific">Termitidicoccus mucosus</name>
    <dbReference type="NCBI Taxonomy" id="1184151"/>
    <lineage>
        <taxon>Bacteria</taxon>
        <taxon>Pseudomonadati</taxon>
        <taxon>Verrucomicrobiota</taxon>
        <taxon>Opitutia</taxon>
        <taxon>Opitutales</taxon>
        <taxon>Opitutaceae</taxon>
        <taxon>Termitidicoccus</taxon>
    </lineage>
</organism>
<dbReference type="InterPro" id="IPR037518">
    <property type="entry name" value="MPN"/>
</dbReference>
<dbReference type="SUPFAM" id="SSF102712">
    <property type="entry name" value="JAB1/MPN domain"/>
    <property type="match status" value="1"/>
</dbReference>
<dbReference type="Proteomes" id="UP000078486">
    <property type="component" value="Unassembled WGS sequence"/>
</dbReference>
<gene>
    <name evidence="7" type="ORF">AW736_16855</name>
</gene>
<dbReference type="GO" id="GO:0006508">
    <property type="term" value="P:proteolysis"/>
    <property type="evidence" value="ECO:0007669"/>
    <property type="project" value="UniProtKB-KW"/>
</dbReference>
<keyword evidence="3" id="KW-0378">Hydrolase</keyword>
<dbReference type="GO" id="GO:0008237">
    <property type="term" value="F:metallopeptidase activity"/>
    <property type="evidence" value="ECO:0007669"/>
    <property type="project" value="UniProtKB-KW"/>
</dbReference>
<evidence type="ECO:0000313" key="8">
    <source>
        <dbReference type="Proteomes" id="UP000078486"/>
    </source>
</evidence>
<evidence type="ECO:0000259" key="6">
    <source>
        <dbReference type="PROSITE" id="PS50249"/>
    </source>
</evidence>
<dbReference type="STRING" id="1184151.AW736_16855"/>
<keyword evidence="5" id="KW-0482">Metalloprotease</keyword>
<dbReference type="OrthoDB" id="194892at2"/>
<evidence type="ECO:0000256" key="1">
    <source>
        <dbReference type="ARBA" id="ARBA00022670"/>
    </source>
</evidence>
<dbReference type="InterPro" id="IPR025657">
    <property type="entry name" value="RadC_JAB"/>
</dbReference>
<keyword evidence="8" id="KW-1185">Reference proteome</keyword>
<dbReference type="PROSITE" id="PS50249">
    <property type="entry name" value="MPN"/>
    <property type="match status" value="1"/>
</dbReference>
<comment type="caution">
    <text evidence="7">The sequence shown here is derived from an EMBL/GenBank/DDBJ whole genome shotgun (WGS) entry which is preliminary data.</text>
</comment>
<accession>A0A178IER8</accession>
<feature type="domain" description="MPN" evidence="6">
    <location>
        <begin position="20"/>
        <end position="150"/>
    </location>
</feature>
<evidence type="ECO:0000313" key="7">
    <source>
        <dbReference type="EMBL" id="OAM88502.1"/>
    </source>
</evidence>
<dbReference type="Gene3D" id="3.40.140.10">
    <property type="entry name" value="Cytidine Deaminase, domain 2"/>
    <property type="match status" value="1"/>
</dbReference>
<reference evidence="7 8" key="1">
    <citation type="submission" date="2016-01" db="EMBL/GenBank/DDBJ databases">
        <title>High potential of lignocellulose degradation of a new Verrucomicrobia species.</title>
        <authorList>
            <person name="Wang Y."/>
            <person name="Shi Y."/>
            <person name="Qiu Z."/>
            <person name="Liu S."/>
            <person name="Yang H."/>
        </authorList>
    </citation>
    <scope>NUCLEOTIDE SEQUENCE [LARGE SCALE GENOMIC DNA]</scope>
    <source>
        <strain evidence="7 8">TSB47</strain>
    </source>
</reference>
<dbReference type="InterPro" id="IPR001405">
    <property type="entry name" value="UPF0758"/>
</dbReference>
<evidence type="ECO:0000256" key="2">
    <source>
        <dbReference type="ARBA" id="ARBA00022723"/>
    </source>
</evidence>
<keyword evidence="2" id="KW-0479">Metal-binding</keyword>
<dbReference type="Pfam" id="PF04002">
    <property type="entry name" value="RadC"/>
    <property type="match status" value="1"/>
</dbReference>
<evidence type="ECO:0000256" key="5">
    <source>
        <dbReference type="ARBA" id="ARBA00023049"/>
    </source>
</evidence>
<dbReference type="EMBL" id="LRRQ01000127">
    <property type="protein sequence ID" value="OAM88502.1"/>
    <property type="molecule type" value="Genomic_DNA"/>
</dbReference>
<evidence type="ECO:0000256" key="3">
    <source>
        <dbReference type="ARBA" id="ARBA00022801"/>
    </source>
</evidence>